<dbReference type="AlphaFoldDB" id="A0A9X1R398"/>
<protein>
    <recommendedName>
        <fullName evidence="4">DUF5689 domain-containing protein</fullName>
    </recommendedName>
</protein>
<accession>A0A9X1R398</accession>
<sequence length="461" mass="49494">MKKINFFKVVLLALLTFQFIACEDEPLTGDFPQDDDTNAEIGQFKALVDGNQFIAATTDASLSSENELVITGTKVTGEKIKLTVFNAAVGVFDLSANQNLGSYYDTSINERPFNSSLANGGSGEIEITEINTQELTISGTFKFVGFRVKVDSNGETVLDGNGDPVLESIDITKGTFNAIPYLDGGSGNGGNGGNPLDEFFAKVDEVGFIADSISVTEPIVANTRMLKIEAFNDEGASIRIDIPKSLGIGTHNMVNISNGTDLIGLYNAGGGSEFLTSNPGTLTITEFDLELGILKANFSFRANDPLGQVGDEVLVTEGRLTAHFEGVPGGNNLFKAKIGDASYNPLDIEVTTDVVNQYPTITITTNIESQRMVLTFPATISEGTYAMGTEVIEGNEIVGTYTPEVGTSIDFISNPGTLTITNYNYQENTIQGIFTFKAKDLNEVDPTIYNITEGSFYLELE</sequence>
<dbReference type="EMBL" id="JAIRBB010000002">
    <property type="protein sequence ID" value="MCG2430224.1"/>
    <property type="molecule type" value="Genomic_DNA"/>
</dbReference>
<reference evidence="2" key="1">
    <citation type="submission" date="2021-09" db="EMBL/GenBank/DDBJ databases">
        <title>Genome of Aequorivita sp. strain F64183.</title>
        <authorList>
            <person name="Wang Y."/>
        </authorList>
    </citation>
    <scope>NUCLEOTIDE SEQUENCE</scope>
    <source>
        <strain evidence="2">F64183</strain>
    </source>
</reference>
<evidence type="ECO:0000313" key="2">
    <source>
        <dbReference type="EMBL" id="MCG2430224.1"/>
    </source>
</evidence>
<organism evidence="2 3">
    <name type="scientific">Aequorivita xiaoshiensis</name>
    <dbReference type="NCBI Taxonomy" id="2874476"/>
    <lineage>
        <taxon>Bacteria</taxon>
        <taxon>Pseudomonadati</taxon>
        <taxon>Bacteroidota</taxon>
        <taxon>Flavobacteriia</taxon>
        <taxon>Flavobacteriales</taxon>
        <taxon>Flavobacteriaceae</taxon>
        <taxon>Aequorivita</taxon>
    </lineage>
</organism>
<evidence type="ECO:0000313" key="3">
    <source>
        <dbReference type="Proteomes" id="UP001139462"/>
    </source>
</evidence>
<dbReference type="InterPro" id="IPR046219">
    <property type="entry name" value="DUF6252"/>
</dbReference>
<evidence type="ECO:0000256" key="1">
    <source>
        <dbReference type="SAM" id="SignalP"/>
    </source>
</evidence>
<evidence type="ECO:0008006" key="4">
    <source>
        <dbReference type="Google" id="ProtNLM"/>
    </source>
</evidence>
<keyword evidence="3" id="KW-1185">Reference proteome</keyword>
<dbReference type="RefSeq" id="WP_237606947.1">
    <property type="nucleotide sequence ID" value="NZ_JAIRBB010000002.1"/>
</dbReference>
<name>A0A9X1R398_9FLAO</name>
<dbReference type="Pfam" id="PF19765">
    <property type="entry name" value="DUF6252"/>
    <property type="match status" value="2"/>
</dbReference>
<keyword evidence="1" id="KW-0732">Signal</keyword>
<dbReference type="Proteomes" id="UP001139462">
    <property type="component" value="Unassembled WGS sequence"/>
</dbReference>
<gene>
    <name evidence="2" type="ORF">K8344_03755</name>
</gene>
<comment type="caution">
    <text evidence="2">The sequence shown here is derived from an EMBL/GenBank/DDBJ whole genome shotgun (WGS) entry which is preliminary data.</text>
</comment>
<feature type="signal peptide" evidence="1">
    <location>
        <begin position="1"/>
        <end position="21"/>
    </location>
</feature>
<feature type="chain" id="PRO_5040970448" description="DUF5689 domain-containing protein" evidence="1">
    <location>
        <begin position="22"/>
        <end position="461"/>
    </location>
</feature>
<proteinExistence type="predicted"/>